<dbReference type="PANTHER" id="PTHR36973:SF4">
    <property type="entry name" value="NODULATION PROTEIN"/>
    <property type="match status" value="1"/>
</dbReference>
<proteinExistence type="predicted"/>
<name>A0A9D1FII9_9BACT</name>
<dbReference type="NCBIfam" id="TIGR01444">
    <property type="entry name" value="fkbM_fam"/>
    <property type="match status" value="1"/>
</dbReference>
<keyword evidence="2" id="KW-0489">Methyltransferase</keyword>
<evidence type="ECO:0000313" key="2">
    <source>
        <dbReference type="EMBL" id="HIS74097.1"/>
    </source>
</evidence>
<dbReference type="Gene3D" id="3.40.50.150">
    <property type="entry name" value="Vaccinia Virus protein VP39"/>
    <property type="match status" value="1"/>
</dbReference>
<dbReference type="InterPro" id="IPR053188">
    <property type="entry name" value="FkbM_Methyltransferase"/>
</dbReference>
<dbReference type="GO" id="GO:0032259">
    <property type="term" value="P:methylation"/>
    <property type="evidence" value="ECO:0007669"/>
    <property type="project" value="UniProtKB-KW"/>
</dbReference>
<accession>A0A9D1FII9</accession>
<dbReference type="InterPro" id="IPR029063">
    <property type="entry name" value="SAM-dependent_MTases_sf"/>
</dbReference>
<comment type="caution">
    <text evidence="2">The sequence shown here is derived from an EMBL/GenBank/DDBJ whole genome shotgun (WGS) entry which is preliminary data.</text>
</comment>
<dbReference type="InterPro" id="IPR006342">
    <property type="entry name" value="FkbM_mtfrase"/>
</dbReference>
<evidence type="ECO:0000313" key="3">
    <source>
        <dbReference type="Proteomes" id="UP000886865"/>
    </source>
</evidence>
<feature type="domain" description="Methyltransferase FkbM" evidence="1">
    <location>
        <begin position="200"/>
        <end position="350"/>
    </location>
</feature>
<protein>
    <submittedName>
        <fullName evidence="2">FkbM family methyltransferase</fullName>
    </submittedName>
</protein>
<evidence type="ECO:0000259" key="1">
    <source>
        <dbReference type="Pfam" id="PF05050"/>
    </source>
</evidence>
<organism evidence="2 3">
    <name type="scientific">Candidatus Galligastranaerophilus intestinavium</name>
    <dbReference type="NCBI Taxonomy" id="2840836"/>
    <lineage>
        <taxon>Bacteria</taxon>
        <taxon>Candidatus Galligastranaerophilus</taxon>
    </lineage>
</organism>
<dbReference type="SUPFAM" id="SSF53335">
    <property type="entry name" value="S-adenosyl-L-methionine-dependent methyltransferases"/>
    <property type="match status" value="1"/>
</dbReference>
<dbReference type="AlphaFoldDB" id="A0A9D1FII9"/>
<dbReference type="EMBL" id="DVJQ01000032">
    <property type="protein sequence ID" value="HIS74097.1"/>
    <property type="molecule type" value="Genomic_DNA"/>
</dbReference>
<gene>
    <name evidence="2" type="ORF">IAA86_03645</name>
</gene>
<reference evidence="2" key="2">
    <citation type="journal article" date="2021" name="PeerJ">
        <title>Extensive microbial diversity within the chicken gut microbiome revealed by metagenomics and culture.</title>
        <authorList>
            <person name="Gilroy R."/>
            <person name="Ravi A."/>
            <person name="Getino M."/>
            <person name="Pursley I."/>
            <person name="Horton D.L."/>
            <person name="Alikhan N.F."/>
            <person name="Baker D."/>
            <person name="Gharbi K."/>
            <person name="Hall N."/>
            <person name="Watson M."/>
            <person name="Adriaenssens E.M."/>
            <person name="Foster-Nyarko E."/>
            <person name="Jarju S."/>
            <person name="Secka A."/>
            <person name="Antonio M."/>
            <person name="Oren A."/>
            <person name="Chaudhuri R.R."/>
            <person name="La Ragione R."/>
            <person name="Hildebrand F."/>
            <person name="Pallen M.J."/>
        </authorList>
    </citation>
    <scope>NUCLEOTIDE SEQUENCE</scope>
    <source>
        <strain evidence="2">CHK152-2871</strain>
    </source>
</reference>
<dbReference type="PANTHER" id="PTHR36973">
    <property type="entry name" value="SLL1456 PROTEIN-RELATED"/>
    <property type="match status" value="1"/>
</dbReference>
<dbReference type="Pfam" id="PF05050">
    <property type="entry name" value="Methyltransf_21"/>
    <property type="match status" value="1"/>
</dbReference>
<reference evidence="2" key="1">
    <citation type="submission" date="2020-10" db="EMBL/GenBank/DDBJ databases">
        <authorList>
            <person name="Gilroy R."/>
        </authorList>
    </citation>
    <scope>NUCLEOTIDE SEQUENCE</scope>
    <source>
        <strain evidence="2">CHK152-2871</strain>
    </source>
</reference>
<dbReference type="Proteomes" id="UP000886865">
    <property type="component" value="Unassembled WGS sequence"/>
</dbReference>
<dbReference type="GO" id="GO:0008171">
    <property type="term" value="F:O-methyltransferase activity"/>
    <property type="evidence" value="ECO:0007669"/>
    <property type="project" value="TreeGrafter"/>
</dbReference>
<sequence length="380" mass="44129">MIKEHLKTTFFDKIKQNANIAIFGSGIVGRGILNDIKKYRPDVKVKCFIDTYNTGNVEGIDILPFSRVDELKDIDLVVSSTRRDYSLVMNIFQYYGINFLPEERFIEYHYRNPHSPLTDENLDKILDIFNDEADKELFRLIFSSRICLVNDGMVDYAYKNHGLRLYYNARNIYKQYVDRIVRDKINVIYDLGFFDGRNFLAFKKLIPNLKKIYAFEAIYDLAKNPAMDAILKRENIVEIIETAIADKDTQAVFALDTTLLSGSMLKDISTKKFNSKIYNELERKVNVTTIDNYIKRNDILPPNLIKMDIEGAELPALEGAIKTIQKYRPQLAISIYHTDNDFINIPLYLSKNLENYSFGLGHYSYKNSETVLYAIPNEIK</sequence>
<keyword evidence="2" id="KW-0808">Transferase</keyword>